<dbReference type="InterPro" id="IPR050639">
    <property type="entry name" value="SSR_resolvase"/>
</dbReference>
<sequence length="500" mass="56889">MSLPKVGLYLRLSREDEGESDQSMSIANQKTFLLQYVRQQGWPVTEIYADDGYTGTNFDRPAFQRLLGDIRKKRIDLVITKDLSRLGRDQIGTVYYYQCFFPAHGVRYVAVSEGFDTAAGHTSIALPFLAAANDFYTADISRKVRAALDARRRSGAFIGASPPLGYRKDPEQRGKLLVDGERRWIVEEVFRRYLESGSVRGTARALSAAQVPTPAQCRGESSQGVWSDTMVRRILTNPTYAGHLTQNRSEKASYKITRRIAHPPEAWTVVPYTHEAIIPQAQFDRVQELLRRRSYRPPVGEAHLLTGLAFCAACGSPMSYVREGARSYMVCQGYRRGSKRCTSHRVREDAVLSALGELLRTLVRAIDPGELAARTLPQTGDETLRRRGELERALQACRRRTVHLYRDQEEGVITRTEFQELLLENRRRREELEARLGALPSAPRNDPAWWTERVRETLTFAPLTRPAVLSLVDRVLVEEGKQVEIRFRFRMLAAETVQNR</sequence>
<evidence type="ECO:0000313" key="3">
    <source>
        <dbReference type="EMBL" id="MBE5056964.1"/>
    </source>
</evidence>
<keyword evidence="4" id="KW-1185">Reference proteome</keyword>
<proteinExistence type="predicted"/>
<evidence type="ECO:0000313" key="4">
    <source>
        <dbReference type="Proteomes" id="UP000806211"/>
    </source>
</evidence>
<feature type="domain" description="Recombinase" evidence="2">
    <location>
        <begin position="163"/>
        <end position="296"/>
    </location>
</feature>
<gene>
    <name evidence="3" type="ORF">INF37_13305</name>
</gene>
<dbReference type="InterPro" id="IPR006119">
    <property type="entry name" value="Resolv_N"/>
</dbReference>
<dbReference type="EMBL" id="JADCKF010000013">
    <property type="protein sequence ID" value="MBE5056964.1"/>
    <property type="molecule type" value="Genomic_DNA"/>
</dbReference>
<dbReference type="SMART" id="SM00857">
    <property type="entry name" value="Resolvase"/>
    <property type="match status" value="1"/>
</dbReference>
<dbReference type="Proteomes" id="UP000806211">
    <property type="component" value="Unassembled WGS sequence"/>
</dbReference>
<dbReference type="Gene3D" id="3.40.50.1390">
    <property type="entry name" value="Resolvase, N-terminal catalytic domain"/>
    <property type="match status" value="1"/>
</dbReference>
<reference evidence="3 4" key="1">
    <citation type="submission" date="2020-10" db="EMBL/GenBank/DDBJ databases">
        <title>ChiBAC.</title>
        <authorList>
            <person name="Zenner C."/>
            <person name="Hitch T.C.A."/>
            <person name="Clavel T."/>
        </authorList>
    </citation>
    <scope>NUCLEOTIDE SEQUENCE [LARGE SCALE GENOMIC DNA]</scope>
    <source>
        <strain evidence="3 4">DSM 107456</strain>
    </source>
</reference>
<organism evidence="3 4">
    <name type="scientific">Pseudoflavonifractor gallinarum</name>
    <dbReference type="NCBI Taxonomy" id="2779352"/>
    <lineage>
        <taxon>Bacteria</taxon>
        <taxon>Bacillati</taxon>
        <taxon>Bacillota</taxon>
        <taxon>Clostridia</taxon>
        <taxon>Eubacteriales</taxon>
        <taxon>Oscillospiraceae</taxon>
        <taxon>Pseudoflavonifractor</taxon>
    </lineage>
</organism>
<name>A0ABR9RE40_9FIRM</name>
<dbReference type="Gene3D" id="3.90.1750.20">
    <property type="entry name" value="Putative Large Serine Recombinase, Chain B, Domain 2"/>
    <property type="match status" value="1"/>
</dbReference>
<accession>A0ABR9RE40</accession>
<dbReference type="InterPro" id="IPR011109">
    <property type="entry name" value="DNA_bind_recombinase_dom"/>
</dbReference>
<dbReference type="Pfam" id="PF00239">
    <property type="entry name" value="Resolvase"/>
    <property type="match status" value="1"/>
</dbReference>
<dbReference type="PANTHER" id="PTHR30461">
    <property type="entry name" value="DNA-INVERTASE FROM LAMBDOID PROPHAGE"/>
    <property type="match status" value="1"/>
</dbReference>
<dbReference type="SUPFAM" id="SSF53041">
    <property type="entry name" value="Resolvase-like"/>
    <property type="match status" value="1"/>
</dbReference>
<dbReference type="PROSITE" id="PS51737">
    <property type="entry name" value="RECOMBINASE_DNA_BIND"/>
    <property type="match status" value="1"/>
</dbReference>
<evidence type="ECO:0000259" key="1">
    <source>
        <dbReference type="PROSITE" id="PS51736"/>
    </source>
</evidence>
<dbReference type="PROSITE" id="PS51736">
    <property type="entry name" value="RECOMBINASES_3"/>
    <property type="match status" value="1"/>
</dbReference>
<protein>
    <submittedName>
        <fullName evidence="3">Recombinase family protein</fullName>
    </submittedName>
</protein>
<evidence type="ECO:0000259" key="2">
    <source>
        <dbReference type="PROSITE" id="PS51737"/>
    </source>
</evidence>
<feature type="domain" description="Resolvase/invertase-type recombinase catalytic" evidence="1">
    <location>
        <begin position="5"/>
        <end position="155"/>
    </location>
</feature>
<dbReference type="InterPro" id="IPR038109">
    <property type="entry name" value="DNA_bind_recomb_sf"/>
</dbReference>
<dbReference type="Pfam" id="PF13408">
    <property type="entry name" value="Zn_ribbon_recom"/>
    <property type="match status" value="1"/>
</dbReference>
<dbReference type="Pfam" id="PF07508">
    <property type="entry name" value="Recombinase"/>
    <property type="match status" value="1"/>
</dbReference>
<dbReference type="InterPro" id="IPR036162">
    <property type="entry name" value="Resolvase-like_N_sf"/>
</dbReference>
<dbReference type="PANTHER" id="PTHR30461:SF23">
    <property type="entry name" value="DNA RECOMBINASE-RELATED"/>
    <property type="match status" value="1"/>
</dbReference>
<comment type="caution">
    <text evidence="3">The sequence shown here is derived from an EMBL/GenBank/DDBJ whole genome shotgun (WGS) entry which is preliminary data.</text>
</comment>
<dbReference type="RefSeq" id="WP_193538798.1">
    <property type="nucleotide sequence ID" value="NZ_JADCKF010000013.1"/>
</dbReference>
<dbReference type="InterPro" id="IPR025827">
    <property type="entry name" value="Zn_ribbon_recom_dom"/>
</dbReference>